<evidence type="ECO:0000256" key="2">
    <source>
        <dbReference type="ARBA" id="ARBA00022741"/>
    </source>
</evidence>
<dbReference type="SUPFAM" id="SSF100920">
    <property type="entry name" value="Heat shock protein 70kD (HSP70), peptide-binding domain"/>
    <property type="match status" value="1"/>
</dbReference>
<dbReference type="InterPro" id="IPR018181">
    <property type="entry name" value="Heat_shock_70_CS"/>
</dbReference>
<dbReference type="InterPro" id="IPR043129">
    <property type="entry name" value="ATPase_NBD"/>
</dbReference>
<dbReference type="InterPro" id="IPR013126">
    <property type="entry name" value="Hsp_70_fam"/>
</dbReference>
<dbReference type="Proteomes" id="UP000486351">
    <property type="component" value="Unassembled WGS sequence"/>
</dbReference>
<dbReference type="Pfam" id="PF00012">
    <property type="entry name" value="HSP70"/>
    <property type="match status" value="1"/>
</dbReference>
<sequence>MVRLINGPSAASIAHGFDSFGEQVTLVFDLGGSTLDMSLLTIEDKVFEVRATVGVSDLGGDDFDTRLVEHCIAEFKKTHGKDIRSNVRAMVRLRGACERAKRILSTSMEAHIELDSLCEGIDFFSTISRSQFEKCCADLFDKVVESVPKVLADVGLMRSQVDQIVLVGGSSRIPKVQQLVSELFNGKQIKGPILEEAAMTGAAIQAAILTDDDVSPKLQDVLMLDVVPLTLQVEIDGIKMAMIPRNLTTPFKKTDTISWASNKSVVRIQFVEGDSDNISENHLLGHVEMDGGKSEFEVTIDTDSNFTTNALVVDKSTGKEKIITLGCGPLPASEIERMRKEIGNLKSMRMRTSALDKVRGFFSNKTRPSQSAEKETKQRQADAAATSLDAIKNSLADVG</sequence>
<dbReference type="SUPFAM" id="SSF53067">
    <property type="entry name" value="Actin-like ATPase domain"/>
    <property type="match status" value="1"/>
</dbReference>
<dbReference type="PROSITE" id="PS01036">
    <property type="entry name" value="HSP70_3"/>
    <property type="match status" value="1"/>
</dbReference>
<dbReference type="Gene3D" id="3.90.640.10">
    <property type="entry name" value="Actin, Chain A, domain 4"/>
    <property type="match status" value="1"/>
</dbReference>
<dbReference type="PANTHER" id="PTHR19375">
    <property type="entry name" value="HEAT SHOCK PROTEIN 70KDA"/>
    <property type="match status" value="1"/>
</dbReference>
<dbReference type="FunFam" id="3.90.640.10:FF:000010">
    <property type="entry name" value="heat shock 70 kDa protein 14"/>
    <property type="match status" value="1"/>
</dbReference>
<evidence type="ECO:0000256" key="1">
    <source>
        <dbReference type="ARBA" id="ARBA00007381"/>
    </source>
</evidence>
<proteinExistence type="inferred from homology"/>
<comment type="similarity">
    <text evidence="1">Belongs to the heat shock protein 70 family.</text>
</comment>
<organism evidence="5 6">
    <name type="scientific">Phytophthora fragariae</name>
    <dbReference type="NCBI Taxonomy" id="53985"/>
    <lineage>
        <taxon>Eukaryota</taxon>
        <taxon>Sar</taxon>
        <taxon>Stramenopiles</taxon>
        <taxon>Oomycota</taxon>
        <taxon>Peronosporomycetes</taxon>
        <taxon>Peronosporales</taxon>
        <taxon>Peronosporaceae</taxon>
        <taxon>Phytophthora</taxon>
    </lineage>
</organism>
<dbReference type="AlphaFoldDB" id="A0A6G0S3P6"/>
<dbReference type="GO" id="GO:0005524">
    <property type="term" value="F:ATP binding"/>
    <property type="evidence" value="ECO:0007669"/>
    <property type="project" value="UniProtKB-KW"/>
</dbReference>
<dbReference type="Gene3D" id="3.30.420.40">
    <property type="match status" value="1"/>
</dbReference>
<comment type="caution">
    <text evidence="5">The sequence shown here is derived from an EMBL/GenBank/DDBJ whole genome shotgun (WGS) entry which is preliminary data.</text>
</comment>
<dbReference type="PROSITE" id="PS00329">
    <property type="entry name" value="HSP70_2"/>
    <property type="match status" value="1"/>
</dbReference>
<gene>
    <name evidence="5" type="ORF">PF008_g7390</name>
</gene>
<keyword evidence="3" id="KW-0067">ATP-binding</keyword>
<feature type="region of interest" description="Disordered" evidence="4">
    <location>
        <begin position="364"/>
        <end position="384"/>
    </location>
</feature>
<dbReference type="EMBL" id="QXFY01000312">
    <property type="protein sequence ID" value="KAE9348345.1"/>
    <property type="molecule type" value="Genomic_DNA"/>
</dbReference>
<protein>
    <submittedName>
        <fullName evidence="5">Heat shock protein</fullName>
    </submittedName>
</protein>
<keyword evidence="5" id="KW-0346">Stress response</keyword>
<keyword evidence="2" id="KW-0547">Nucleotide-binding</keyword>
<name>A0A6G0S3P6_9STRA</name>
<dbReference type="InterPro" id="IPR029047">
    <property type="entry name" value="HSP70_peptide-bd_sf"/>
</dbReference>
<reference evidence="5 6" key="1">
    <citation type="submission" date="2018-09" db="EMBL/GenBank/DDBJ databases">
        <title>Genomic investigation of the strawberry pathogen Phytophthora fragariae indicates pathogenicity is determined by transcriptional variation in three key races.</title>
        <authorList>
            <person name="Adams T.M."/>
            <person name="Armitage A.D."/>
            <person name="Sobczyk M.K."/>
            <person name="Bates H.J."/>
            <person name="Dunwell J.M."/>
            <person name="Nellist C.F."/>
            <person name="Harrison R.J."/>
        </authorList>
    </citation>
    <scope>NUCLEOTIDE SEQUENCE [LARGE SCALE GENOMIC DNA]</scope>
    <source>
        <strain evidence="5 6">NOV-77</strain>
    </source>
</reference>
<evidence type="ECO:0000313" key="5">
    <source>
        <dbReference type="EMBL" id="KAE9348345.1"/>
    </source>
</evidence>
<dbReference type="PRINTS" id="PR00301">
    <property type="entry name" value="HEATSHOCK70"/>
</dbReference>
<evidence type="ECO:0000313" key="6">
    <source>
        <dbReference type="Proteomes" id="UP000486351"/>
    </source>
</evidence>
<evidence type="ECO:0000256" key="3">
    <source>
        <dbReference type="ARBA" id="ARBA00022840"/>
    </source>
</evidence>
<dbReference type="Gene3D" id="2.60.34.10">
    <property type="entry name" value="Substrate Binding Domain Of DNAk, Chain A, domain 1"/>
    <property type="match status" value="1"/>
</dbReference>
<evidence type="ECO:0000256" key="4">
    <source>
        <dbReference type="SAM" id="MobiDB-lite"/>
    </source>
</evidence>
<accession>A0A6G0S3P6</accession>
<dbReference type="GO" id="GO:0140662">
    <property type="term" value="F:ATP-dependent protein folding chaperone"/>
    <property type="evidence" value="ECO:0007669"/>
    <property type="project" value="InterPro"/>
</dbReference>